<keyword evidence="2" id="KW-1185">Reference proteome</keyword>
<gene>
    <name evidence="1" type="ORF">N7472_005859</name>
</gene>
<protein>
    <submittedName>
        <fullName evidence="1">Uncharacterized protein</fullName>
    </submittedName>
</protein>
<dbReference type="Proteomes" id="UP001150879">
    <property type="component" value="Unassembled WGS sequence"/>
</dbReference>
<dbReference type="EMBL" id="JAPQKP010000003">
    <property type="protein sequence ID" value="KAJ5200655.1"/>
    <property type="molecule type" value="Genomic_DNA"/>
</dbReference>
<comment type="caution">
    <text evidence="1">The sequence shown here is derived from an EMBL/GenBank/DDBJ whole genome shotgun (WGS) entry which is preliminary data.</text>
</comment>
<evidence type="ECO:0000313" key="1">
    <source>
        <dbReference type="EMBL" id="KAJ5200655.1"/>
    </source>
</evidence>
<dbReference type="AlphaFoldDB" id="A0A9W9JU12"/>
<evidence type="ECO:0000313" key="2">
    <source>
        <dbReference type="Proteomes" id="UP001150879"/>
    </source>
</evidence>
<proteinExistence type="predicted"/>
<organism evidence="1 2">
    <name type="scientific">Penicillium cf. griseofulvum</name>
    <dbReference type="NCBI Taxonomy" id="2972120"/>
    <lineage>
        <taxon>Eukaryota</taxon>
        <taxon>Fungi</taxon>
        <taxon>Dikarya</taxon>
        <taxon>Ascomycota</taxon>
        <taxon>Pezizomycotina</taxon>
        <taxon>Eurotiomycetes</taxon>
        <taxon>Eurotiomycetidae</taxon>
        <taxon>Eurotiales</taxon>
        <taxon>Aspergillaceae</taxon>
        <taxon>Penicillium</taxon>
    </lineage>
</organism>
<reference evidence="1" key="2">
    <citation type="journal article" date="2023" name="IMA Fungus">
        <title>Comparative genomic study of the Penicillium genus elucidates a diverse pangenome and 15 lateral gene transfer events.</title>
        <authorList>
            <person name="Petersen C."/>
            <person name="Sorensen T."/>
            <person name="Nielsen M.R."/>
            <person name="Sondergaard T.E."/>
            <person name="Sorensen J.L."/>
            <person name="Fitzpatrick D.A."/>
            <person name="Frisvad J.C."/>
            <person name="Nielsen K.L."/>
        </authorList>
    </citation>
    <scope>NUCLEOTIDE SEQUENCE</scope>
    <source>
        <strain evidence="1">IBT 16849</strain>
    </source>
</reference>
<reference evidence="1" key="1">
    <citation type="submission" date="2022-11" db="EMBL/GenBank/DDBJ databases">
        <authorList>
            <person name="Petersen C."/>
        </authorList>
    </citation>
    <scope>NUCLEOTIDE SEQUENCE</scope>
    <source>
        <strain evidence="1">IBT 16849</strain>
    </source>
</reference>
<name>A0A9W9JU12_9EURO</name>
<sequence>MVQVQIMLGLKLAINDPELENVPPPDVNIANVLSMFDNATAPSLSSESSIRSTLDILLVYAHDIAISGNAASPSYNQRAN</sequence>
<accession>A0A9W9JU12</accession>